<dbReference type="RefSeq" id="WP_186802927.1">
    <property type="nucleotide sequence ID" value="NZ_SUQX01000294.1"/>
</dbReference>
<dbReference type="GO" id="GO:0042910">
    <property type="term" value="F:xenobiotic transmembrane transporter activity"/>
    <property type="evidence" value="ECO:0007669"/>
    <property type="project" value="TreeGrafter"/>
</dbReference>
<reference evidence="2 3" key="1">
    <citation type="submission" date="2019-04" db="EMBL/GenBank/DDBJ databases">
        <title>The CDC panel for molecular diagnostics of ciprofloxacin resistance and its use for research and clinical development.</title>
        <authorList>
            <person name="Liu H."/>
            <person name="Tang K."/>
            <person name="Pham C."/>
            <person name="Schmerer M."/>
        </authorList>
    </citation>
    <scope>NUCLEOTIDE SEQUENCE [LARGE SCALE GENOMIC DNA]</scope>
    <source>
        <strain evidence="2 3">LRRBGS_0742</strain>
    </source>
</reference>
<keyword evidence="1" id="KW-1133">Transmembrane helix</keyword>
<evidence type="ECO:0000256" key="1">
    <source>
        <dbReference type="SAM" id="Phobius"/>
    </source>
</evidence>
<dbReference type="PANTHER" id="PTHR32063:SF21">
    <property type="entry name" value="MULTIDRUG RESISTANCE PROTEIN MDTB"/>
    <property type="match status" value="1"/>
</dbReference>
<dbReference type="EMBL" id="SUQX01000294">
    <property type="protein sequence ID" value="TJX00774.1"/>
    <property type="molecule type" value="Genomic_DNA"/>
</dbReference>
<dbReference type="FunFam" id="3.30.70.1430:FF:000001">
    <property type="entry name" value="Efflux pump membrane transporter"/>
    <property type="match status" value="1"/>
</dbReference>
<dbReference type="Gene3D" id="3.30.70.1430">
    <property type="entry name" value="Multidrug efflux transporter AcrB pore domain"/>
    <property type="match status" value="1"/>
</dbReference>
<dbReference type="Proteomes" id="UP000307092">
    <property type="component" value="Unassembled WGS sequence"/>
</dbReference>
<evidence type="ECO:0000313" key="3">
    <source>
        <dbReference type="Proteomes" id="UP000307092"/>
    </source>
</evidence>
<feature type="non-terminal residue" evidence="2">
    <location>
        <position position="121"/>
    </location>
</feature>
<dbReference type="Gene3D" id="1.20.1640.10">
    <property type="entry name" value="Multidrug efflux transporter AcrB transmembrane domain"/>
    <property type="match status" value="1"/>
</dbReference>
<evidence type="ECO:0000313" key="2">
    <source>
        <dbReference type="EMBL" id="TJX00774.1"/>
    </source>
</evidence>
<comment type="caution">
    <text evidence="2">The sequence shown here is derived from an EMBL/GenBank/DDBJ whole genome shotgun (WGS) entry which is preliminary data.</text>
</comment>
<organism evidence="2 3">
    <name type="scientific">Neisseria gonorrhoeae</name>
    <dbReference type="NCBI Taxonomy" id="485"/>
    <lineage>
        <taxon>Bacteria</taxon>
        <taxon>Pseudomonadati</taxon>
        <taxon>Pseudomonadota</taxon>
        <taxon>Betaproteobacteria</taxon>
        <taxon>Neisseriales</taxon>
        <taxon>Neisseriaceae</taxon>
        <taxon>Neisseria</taxon>
    </lineage>
</organism>
<dbReference type="PRINTS" id="PR00702">
    <property type="entry name" value="ACRIFLAVINRP"/>
</dbReference>
<dbReference type="SUPFAM" id="SSF82693">
    <property type="entry name" value="Multidrug efflux transporter AcrB pore domain, PN1, PN2, PC1 and PC2 subdomains"/>
    <property type="match status" value="1"/>
</dbReference>
<dbReference type="GO" id="GO:0005886">
    <property type="term" value="C:plasma membrane"/>
    <property type="evidence" value="ECO:0007669"/>
    <property type="project" value="TreeGrafter"/>
</dbReference>
<keyword evidence="1" id="KW-0472">Membrane</keyword>
<dbReference type="Pfam" id="PF00873">
    <property type="entry name" value="ACR_tran"/>
    <property type="match status" value="1"/>
</dbReference>
<keyword evidence="1" id="KW-0812">Transmembrane</keyword>
<dbReference type="PANTHER" id="PTHR32063">
    <property type="match status" value="1"/>
</dbReference>
<name>A0AAX2TL96_NEIGO</name>
<accession>A0AAX2TL96</accession>
<proteinExistence type="predicted"/>
<dbReference type="InterPro" id="IPR001036">
    <property type="entry name" value="Acrflvin-R"/>
</dbReference>
<dbReference type="AlphaFoldDB" id="A0AAX2TL96"/>
<feature type="transmembrane region" description="Helical" evidence="1">
    <location>
        <begin position="12"/>
        <end position="34"/>
    </location>
</feature>
<gene>
    <name evidence="2" type="ORF">E8M63_14085</name>
</gene>
<sequence>MNVSAGFIRKPVATAFLAVAIVLVGIIAFVRLPVSALPTVDTPTIQVTAQFPGADPQTMASSVATPLERQFGQIAGLTGMSSSSGLGNTQITLQFALNRSVDAAAQDVQTAIDAASGQLPK</sequence>
<protein>
    <submittedName>
        <fullName evidence="2">Acriflavine resistance protein B</fullName>
    </submittedName>
</protein>